<dbReference type="OrthoDB" id="3524978at2"/>
<dbReference type="eggNOG" id="ENOG502Z8U6">
    <property type="taxonomic scope" value="Bacteria"/>
</dbReference>
<evidence type="ECO:0000313" key="1">
    <source>
        <dbReference type="EMBL" id="ADN16654.1"/>
    </source>
</evidence>
<dbReference type="AlphaFoldDB" id="E0UFG0"/>
<protein>
    <submittedName>
        <fullName evidence="1">DGQHR domain protein</fullName>
    </submittedName>
</protein>
<dbReference type="Pfam" id="PF14072">
    <property type="entry name" value="DndB"/>
    <property type="match status" value="1"/>
</dbReference>
<dbReference type="CDD" id="cd16412">
    <property type="entry name" value="dndB"/>
    <property type="match status" value="1"/>
</dbReference>
<accession>E0UFG0</accession>
<proteinExistence type="predicted"/>
<dbReference type="EMBL" id="CP002198">
    <property type="protein sequence ID" value="ADN16654.1"/>
    <property type="molecule type" value="Genomic_DNA"/>
</dbReference>
<reference evidence="2" key="1">
    <citation type="journal article" date="2011" name="MBio">
        <title>Novel metabolic attributes of the genus Cyanothece, comprising a group of unicellular nitrogen-fixing Cyanobacteria.</title>
        <authorList>
            <person name="Bandyopadhyay A."/>
            <person name="Elvitigala T."/>
            <person name="Welsh E."/>
            <person name="Stockel J."/>
            <person name="Liberton M."/>
            <person name="Min H."/>
            <person name="Sherman L.A."/>
            <person name="Pakrasi H.B."/>
        </authorList>
    </citation>
    <scope>NUCLEOTIDE SEQUENCE [LARGE SCALE GENOMIC DNA]</scope>
    <source>
        <strain evidence="2">PCC 7822</strain>
    </source>
</reference>
<dbReference type="InterPro" id="IPR017642">
    <property type="entry name" value="DNA_S_mod_DndB"/>
</dbReference>
<sequence>MSNFEYVLPVIRGIQAGREYYLSMCPLPLLPKLFPLPKEDKPPASRSQRRLNPARAKQIYQYVFKNRGDYIFSALTASIDADVIFEPLGEKGEQTKIGRLRIPMEAELTLQDGLHRRVALEMALKENPQLSYEAIAVIWFLDVGLERSQQMFRDLNGFGVRSSLSLNVLYDHRDPMARVTRGVLERVEGLRVLTDLERDSLGKGSDKRLTLHKVYQETVRVLGDHRDKKLEEQIELGVRFWQEKLKTFDFSVNASATRSDHSTRED</sequence>
<organism evidence="1 2">
    <name type="scientific">Gloeothece verrucosa (strain PCC 7822)</name>
    <name type="common">Cyanothece sp. (strain PCC 7822)</name>
    <dbReference type="NCBI Taxonomy" id="497965"/>
    <lineage>
        <taxon>Bacteria</taxon>
        <taxon>Bacillati</taxon>
        <taxon>Cyanobacteriota</taxon>
        <taxon>Cyanophyceae</taxon>
        <taxon>Oscillatoriophycideae</taxon>
        <taxon>Chroococcales</taxon>
        <taxon>Aphanothecaceae</taxon>
        <taxon>Gloeothece</taxon>
        <taxon>Gloeothece verrucosa</taxon>
    </lineage>
</organism>
<dbReference type="InterPro" id="IPR017601">
    <property type="entry name" value="DGQHR-contain_dom"/>
</dbReference>
<evidence type="ECO:0000313" key="2">
    <source>
        <dbReference type="Proteomes" id="UP000008206"/>
    </source>
</evidence>
<dbReference type="KEGG" id="cyj:Cyan7822_4751"/>
<keyword evidence="2" id="KW-1185">Reference proteome</keyword>
<dbReference type="STRING" id="497965.Cyan7822_4751"/>
<dbReference type="NCBIfam" id="TIGR03187">
    <property type="entry name" value="DGQHR"/>
    <property type="match status" value="1"/>
</dbReference>
<name>E0UFG0_GLOV7</name>
<gene>
    <name evidence="1" type="ordered locus">Cyan7822_4751</name>
</gene>
<dbReference type="HOGENOM" id="CLU_1044769_0_0_3"/>
<dbReference type="Proteomes" id="UP000008206">
    <property type="component" value="Chromosome"/>
</dbReference>